<dbReference type="SUPFAM" id="SSF51182">
    <property type="entry name" value="RmlC-like cupins"/>
    <property type="match status" value="1"/>
</dbReference>
<evidence type="ECO:0000256" key="3">
    <source>
        <dbReference type="ARBA" id="ARBA00023163"/>
    </source>
</evidence>
<evidence type="ECO:0000259" key="4">
    <source>
        <dbReference type="PROSITE" id="PS01124"/>
    </source>
</evidence>
<gene>
    <name evidence="5" type="ORF">ACFO3S_05295</name>
</gene>
<dbReference type="InterPro" id="IPR009057">
    <property type="entry name" value="Homeodomain-like_sf"/>
</dbReference>
<dbReference type="Proteomes" id="UP001596028">
    <property type="component" value="Unassembled WGS sequence"/>
</dbReference>
<dbReference type="InterPro" id="IPR011051">
    <property type="entry name" value="RmlC_Cupin_sf"/>
</dbReference>
<organism evidence="5 6">
    <name type="scientific">Cohnella hongkongensis</name>
    <dbReference type="NCBI Taxonomy" id="178337"/>
    <lineage>
        <taxon>Bacteria</taxon>
        <taxon>Bacillati</taxon>
        <taxon>Bacillota</taxon>
        <taxon>Bacilli</taxon>
        <taxon>Bacillales</taxon>
        <taxon>Paenibacillaceae</taxon>
        <taxon>Cohnella</taxon>
    </lineage>
</organism>
<name>A0ABV9F6Q1_9BACL</name>
<reference evidence="6" key="1">
    <citation type="journal article" date="2019" name="Int. J. Syst. Evol. Microbiol.">
        <title>The Global Catalogue of Microorganisms (GCM) 10K type strain sequencing project: providing services to taxonomists for standard genome sequencing and annotation.</title>
        <authorList>
            <consortium name="The Broad Institute Genomics Platform"/>
            <consortium name="The Broad Institute Genome Sequencing Center for Infectious Disease"/>
            <person name="Wu L."/>
            <person name="Ma J."/>
        </authorList>
    </citation>
    <scope>NUCLEOTIDE SEQUENCE [LARGE SCALE GENOMIC DNA]</scope>
    <source>
        <strain evidence="6">CCUG 49571</strain>
    </source>
</reference>
<dbReference type="RefSeq" id="WP_378093043.1">
    <property type="nucleotide sequence ID" value="NZ_JBHSEP010000002.1"/>
</dbReference>
<dbReference type="EMBL" id="JBHSEP010000002">
    <property type="protein sequence ID" value="MFC4597645.1"/>
    <property type="molecule type" value="Genomic_DNA"/>
</dbReference>
<evidence type="ECO:0000256" key="1">
    <source>
        <dbReference type="ARBA" id="ARBA00023015"/>
    </source>
</evidence>
<dbReference type="Pfam" id="PF02311">
    <property type="entry name" value="AraC_binding"/>
    <property type="match status" value="1"/>
</dbReference>
<dbReference type="PANTHER" id="PTHR43280">
    <property type="entry name" value="ARAC-FAMILY TRANSCRIPTIONAL REGULATOR"/>
    <property type="match status" value="1"/>
</dbReference>
<dbReference type="PROSITE" id="PS00041">
    <property type="entry name" value="HTH_ARAC_FAMILY_1"/>
    <property type="match status" value="1"/>
</dbReference>
<keyword evidence="3" id="KW-0804">Transcription</keyword>
<accession>A0ABV9F6Q1</accession>
<dbReference type="PANTHER" id="PTHR43280:SF28">
    <property type="entry name" value="HTH-TYPE TRANSCRIPTIONAL ACTIVATOR RHAS"/>
    <property type="match status" value="1"/>
</dbReference>
<keyword evidence="2" id="KW-0238">DNA-binding</keyword>
<comment type="caution">
    <text evidence="5">The sequence shown here is derived from an EMBL/GenBank/DDBJ whole genome shotgun (WGS) entry which is preliminary data.</text>
</comment>
<dbReference type="CDD" id="cd02208">
    <property type="entry name" value="cupin_RmlC-like"/>
    <property type="match status" value="1"/>
</dbReference>
<proteinExistence type="predicted"/>
<dbReference type="SMART" id="SM00342">
    <property type="entry name" value="HTH_ARAC"/>
    <property type="match status" value="1"/>
</dbReference>
<protein>
    <submittedName>
        <fullName evidence="5">Helix-turn-helix domain-containing protein</fullName>
    </submittedName>
</protein>
<dbReference type="PROSITE" id="PS01124">
    <property type="entry name" value="HTH_ARAC_FAMILY_2"/>
    <property type="match status" value="1"/>
</dbReference>
<keyword evidence="1" id="KW-0805">Transcription regulation</keyword>
<dbReference type="InterPro" id="IPR018060">
    <property type="entry name" value="HTH_AraC"/>
</dbReference>
<keyword evidence="6" id="KW-1185">Reference proteome</keyword>
<dbReference type="InterPro" id="IPR018062">
    <property type="entry name" value="HTH_AraC-typ_CS"/>
</dbReference>
<evidence type="ECO:0000256" key="2">
    <source>
        <dbReference type="ARBA" id="ARBA00023125"/>
    </source>
</evidence>
<dbReference type="InterPro" id="IPR003313">
    <property type="entry name" value="AraC-bd"/>
</dbReference>
<dbReference type="Pfam" id="PF12833">
    <property type="entry name" value="HTH_18"/>
    <property type="match status" value="1"/>
</dbReference>
<dbReference type="SUPFAM" id="SSF46689">
    <property type="entry name" value="Homeodomain-like"/>
    <property type="match status" value="2"/>
</dbReference>
<dbReference type="Gene3D" id="1.10.10.60">
    <property type="entry name" value="Homeodomain-like"/>
    <property type="match status" value="2"/>
</dbReference>
<evidence type="ECO:0000313" key="6">
    <source>
        <dbReference type="Proteomes" id="UP001596028"/>
    </source>
</evidence>
<evidence type="ECO:0000313" key="5">
    <source>
        <dbReference type="EMBL" id="MFC4597645.1"/>
    </source>
</evidence>
<dbReference type="Gene3D" id="2.60.120.10">
    <property type="entry name" value="Jelly Rolls"/>
    <property type="match status" value="1"/>
</dbReference>
<feature type="domain" description="HTH araC/xylS-type" evidence="4">
    <location>
        <begin position="189"/>
        <end position="287"/>
    </location>
</feature>
<sequence>MDLSHETQALLNGQATRVSGNGADFKIHYWGVNPRHFSNPVHKHSFFEICYVLEGEGEYSEKGIDYPLRPGAHFCSRPGVHHQIRSRDGMYLLYVAFEPEEHSSTDEAYESYRALAEKGETCVYDDGDLPASLLWKCLLLREDRRSLSPGALLAAAGALLLSFPGLFGSEEARAPSRSREIGSADVLLRQAKLYIRDNLSRPLSLREIAGNLNVSERHLSRLFSRGIGENFTNYVRGERIRRAAGLLAGSDLPIKGIAEETGFSSVHYFTRVFLREKKLTPGQFRRKHAGLAQR</sequence>
<dbReference type="InterPro" id="IPR014710">
    <property type="entry name" value="RmlC-like_jellyroll"/>
</dbReference>